<reference evidence="2" key="2">
    <citation type="submission" date="2022-01" db="EMBL/GenBank/DDBJ databases">
        <authorList>
            <person name="Yamashiro T."/>
            <person name="Shiraishi A."/>
            <person name="Satake H."/>
            <person name="Nakayama K."/>
        </authorList>
    </citation>
    <scope>NUCLEOTIDE SEQUENCE</scope>
</reference>
<organism evidence="2 3">
    <name type="scientific">Tanacetum coccineum</name>
    <dbReference type="NCBI Taxonomy" id="301880"/>
    <lineage>
        <taxon>Eukaryota</taxon>
        <taxon>Viridiplantae</taxon>
        <taxon>Streptophyta</taxon>
        <taxon>Embryophyta</taxon>
        <taxon>Tracheophyta</taxon>
        <taxon>Spermatophyta</taxon>
        <taxon>Magnoliopsida</taxon>
        <taxon>eudicotyledons</taxon>
        <taxon>Gunneridae</taxon>
        <taxon>Pentapetalae</taxon>
        <taxon>asterids</taxon>
        <taxon>campanulids</taxon>
        <taxon>Asterales</taxon>
        <taxon>Asteraceae</taxon>
        <taxon>Asteroideae</taxon>
        <taxon>Anthemideae</taxon>
        <taxon>Anthemidinae</taxon>
        <taxon>Tanacetum</taxon>
    </lineage>
</organism>
<evidence type="ECO:0000313" key="2">
    <source>
        <dbReference type="EMBL" id="GJS57843.1"/>
    </source>
</evidence>
<evidence type="ECO:0000313" key="3">
    <source>
        <dbReference type="Proteomes" id="UP001151760"/>
    </source>
</evidence>
<proteinExistence type="predicted"/>
<gene>
    <name evidence="2" type="ORF">Tco_0652627</name>
</gene>
<feature type="region of interest" description="Disordered" evidence="1">
    <location>
        <begin position="44"/>
        <end position="76"/>
    </location>
</feature>
<feature type="region of interest" description="Disordered" evidence="1">
    <location>
        <begin position="1"/>
        <end position="25"/>
    </location>
</feature>
<reference evidence="2" key="1">
    <citation type="journal article" date="2022" name="Int. J. Mol. Sci.">
        <title>Draft Genome of Tanacetum Coccineum: Genomic Comparison of Closely Related Tanacetum-Family Plants.</title>
        <authorList>
            <person name="Yamashiro T."/>
            <person name="Shiraishi A."/>
            <person name="Nakayama K."/>
            <person name="Satake H."/>
        </authorList>
    </citation>
    <scope>NUCLEOTIDE SEQUENCE</scope>
</reference>
<accession>A0ABQ4WYF2</accession>
<keyword evidence="3" id="KW-1185">Reference proteome</keyword>
<feature type="compositionally biased region" description="Polar residues" evidence="1">
    <location>
        <begin position="10"/>
        <end position="22"/>
    </location>
</feature>
<sequence length="76" mass="8530">MGLDNKKTIHAQSEAETMTHPNSALHPIDVENYAEAMTHPKPALHPIDVENYDASHSDDKDEDEAEKDVDASYRIE</sequence>
<dbReference type="Proteomes" id="UP001151760">
    <property type="component" value="Unassembled WGS sequence"/>
</dbReference>
<dbReference type="EMBL" id="BQNB010009037">
    <property type="protein sequence ID" value="GJS57843.1"/>
    <property type="molecule type" value="Genomic_DNA"/>
</dbReference>
<name>A0ABQ4WYF2_9ASTR</name>
<comment type="caution">
    <text evidence="2">The sequence shown here is derived from an EMBL/GenBank/DDBJ whole genome shotgun (WGS) entry which is preliminary data.</text>
</comment>
<evidence type="ECO:0000256" key="1">
    <source>
        <dbReference type="SAM" id="MobiDB-lite"/>
    </source>
</evidence>
<protein>
    <submittedName>
        <fullName evidence="2">Uncharacterized protein</fullName>
    </submittedName>
</protein>